<keyword evidence="3" id="KW-0648">Protein biosynthesis</keyword>
<feature type="domain" description="Translation initiation factor 3 N-terminal" evidence="4">
    <location>
        <begin position="119"/>
        <end position="180"/>
    </location>
</feature>
<gene>
    <name evidence="5" type="ORF">A3770_03p26460</name>
</gene>
<evidence type="ECO:0000313" key="6">
    <source>
        <dbReference type="Proteomes" id="UP000316726"/>
    </source>
</evidence>
<dbReference type="InterPro" id="IPR001288">
    <property type="entry name" value="Translation_initiation_fac_3"/>
</dbReference>
<dbReference type="InterPro" id="IPR019814">
    <property type="entry name" value="Translation_initiation_fac_3_N"/>
</dbReference>
<evidence type="ECO:0000256" key="3">
    <source>
        <dbReference type="ARBA" id="ARBA00022917"/>
    </source>
</evidence>
<evidence type="ECO:0000313" key="5">
    <source>
        <dbReference type="EMBL" id="QDZ20128.1"/>
    </source>
</evidence>
<dbReference type="Gene3D" id="3.30.110.10">
    <property type="entry name" value="Translation initiation factor 3 (IF-3), C-terminal domain"/>
    <property type="match status" value="1"/>
</dbReference>
<dbReference type="EMBL" id="CP031036">
    <property type="protein sequence ID" value="QDZ20128.1"/>
    <property type="molecule type" value="Genomic_DNA"/>
</dbReference>
<dbReference type="NCBIfam" id="TIGR00168">
    <property type="entry name" value="infC"/>
    <property type="match status" value="1"/>
</dbReference>
<sequence>MALQRLGSRRLCSLLSSTSRLATTSAEVGGGGVPGVARDPAGLCGSLPAVLGGRGVCLAAACSQAVESLVGPSASSPLWRSGTALSISAREYRTSKRSSKYEPDEEQHLVDEKILESNFEEVRVVSSDGTHEVLSVKRALAKSKRSNLNLVVVDQSARPPVCRLMDYSYFKFNQTKKDKERKKPENKPKKRKEVLVGTKISSGHFEMKYNTIIRFLDKKHAVKITAVDARGDNLKETFLQELKAKMESEGYNIPQPVRVDQARKASIIVQPKRS</sequence>
<reference evidence="5 6" key="1">
    <citation type="submission" date="2018-07" db="EMBL/GenBank/DDBJ databases">
        <title>The complete nuclear genome of the prasinophyte Chloropicon primus (CCMP1205).</title>
        <authorList>
            <person name="Pombert J.-F."/>
            <person name="Otis C."/>
            <person name="Turmel M."/>
            <person name="Lemieux C."/>
        </authorList>
    </citation>
    <scope>NUCLEOTIDE SEQUENCE [LARGE SCALE GENOMIC DNA]</scope>
    <source>
        <strain evidence="5 6">CCMP1205</strain>
    </source>
</reference>
<dbReference type="OrthoDB" id="21573at2759"/>
<dbReference type="PANTHER" id="PTHR10938">
    <property type="entry name" value="TRANSLATION INITIATION FACTOR IF-3"/>
    <property type="match status" value="1"/>
</dbReference>
<name>A0A5B8MHL6_9CHLO</name>
<dbReference type="SUPFAM" id="SSF55200">
    <property type="entry name" value="Translation initiation factor IF3, C-terminal domain"/>
    <property type="match status" value="1"/>
</dbReference>
<evidence type="ECO:0000256" key="1">
    <source>
        <dbReference type="ARBA" id="ARBA00005439"/>
    </source>
</evidence>
<dbReference type="GO" id="GO:0043022">
    <property type="term" value="F:ribosome binding"/>
    <property type="evidence" value="ECO:0007669"/>
    <property type="project" value="TreeGrafter"/>
</dbReference>
<dbReference type="InterPro" id="IPR036787">
    <property type="entry name" value="T_IF-3_N_sf"/>
</dbReference>
<keyword evidence="6" id="KW-1185">Reference proteome</keyword>
<evidence type="ECO:0000256" key="2">
    <source>
        <dbReference type="ARBA" id="ARBA00022540"/>
    </source>
</evidence>
<dbReference type="PANTHER" id="PTHR10938:SF0">
    <property type="entry name" value="TRANSLATION INITIATION FACTOR IF-3, MITOCHONDRIAL"/>
    <property type="match status" value="1"/>
</dbReference>
<dbReference type="Gene3D" id="3.10.20.80">
    <property type="entry name" value="Translation initiation factor 3 (IF-3), N-terminal domain"/>
    <property type="match status" value="1"/>
</dbReference>
<dbReference type="InterPro" id="IPR036788">
    <property type="entry name" value="T_IF-3_C_sf"/>
</dbReference>
<protein>
    <submittedName>
        <fullName evidence="5">Translation initiation factor IF-3</fullName>
    </submittedName>
</protein>
<accession>A0A5B8MHL6</accession>
<proteinExistence type="inferred from homology"/>
<dbReference type="Proteomes" id="UP000316726">
    <property type="component" value="Chromosome 3"/>
</dbReference>
<dbReference type="AlphaFoldDB" id="A0A5B8MHL6"/>
<comment type="similarity">
    <text evidence="1">Belongs to the IF-3 family.</text>
</comment>
<dbReference type="GO" id="GO:0032790">
    <property type="term" value="P:ribosome disassembly"/>
    <property type="evidence" value="ECO:0007669"/>
    <property type="project" value="TreeGrafter"/>
</dbReference>
<dbReference type="GO" id="GO:0003743">
    <property type="term" value="F:translation initiation factor activity"/>
    <property type="evidence" value="ECO:0007669"/>
    <property type="project" value="UniProtKB-KW"/>
</dbReference>
<dbReference type="SUPFAM" id="SSF54364">
    <property type="entry name" value="Translation initiation factor IF3, N-terminal domain"/>
    <property type="match status" value="1"/>
</dbReference>
<dbReference type="Pfam" id="PF05198">
    <property type="entry name" value="IF3_N"/>
    <property type="match status" value="1"/>
</dbReference>
<evidence type="ECO:0000259" key="4">
    <source>
        <dbReference type="Pfam" id="PF05198"/>
    </source>
</evidence>
<dbReference type="STRING" id="1764295.A0A5B8MHL6"/>
<organism evidence="5 6">
    <name type="scientific">Chloropicon primus</name>
    <dbReference type="NCBI Taxonomy" id="1764295"/>
    <lineage>
        <taxon>Eukaryota</taxon>
        <taxon>Viridiplantae</taxon>
        <taxon>Chlorophyta</taxon>
        <taxon>Chloropicophyceae</taxon>
        <taxon>Chloropicales</taxon>
        <taxon>Chloropicaceae</taxon>
        <taxon>Chloropicon</taxon>
    </lineage>
</organism>
<keyword evidence="2 5" id="KW-0396">Initiation factor</keyword>